<comment type="caution">
    <text evidence="1">The sequence shown here is derived from an EMBL/GenBank/DDBJ whole genome shotgun (WGS) entry which is preliminary data.</text>
</comment>
<dbReference type="EMBL" id="VSSQ01046073">
    <property type="protein sequence ID" value="MPN00023.1"/>
    <property type="molecule type" value="Genomic_DNA"/>
</dbReference>
<dbReference type="InterPro" id="IPR029063">
    <property type="entry name" value="SAM-dependent_MTases_sf"/>
</dbReference>
<reference evidence="1" key="1">
    <citation type="submission" date="2019-08" db="EMBL/GenBank/DDBJ databases">
        <authorList>
            <person name="Kucharzyk K."/>
            <person name="Murdoch R.W."/>
            <person name="Higgins S."/>
            <person name="Loffler F."/>
        </authorList>
    </citation>
    <scope>NUCLEOTIDE SEQUENCE</scope>
</reference>
<dbReference type="Gene3D" id="3.40.50.150">
    <property type="entry name" value="Vaccinia Virus protein VP39"/>
    <property type="match status" value="1"/>
</dbReference>
<sequence>MRTGAPEATRVVTVERDPHLARTAGRLFAGTGVRVLTGDWSTLDWAAHGISALSLVTLDMSTARGARDRLVELLAPGALLVIEDPHSWPDVGTDRDSIALQSWMHDGRLLCCEVAAAPDAGVLLCTRI</sequence>
<evidence type="ECO:0008006" key="2">
    <source>
        <dbReference type="Google" id="ProtNLM"/>
    </source>
</evidence>
<organism evidence="1">
    <name type="scientific">bioreactor metagenome</name>
    <dbReference type="NCBI Taxonomy" id="1076179"/>
    <lineage>
        <taxon>unclassified sequences</taxon>
        <taxon>metagenomes</taxon>
        <taxon>ecological metagenomes</taxon>
    </lineage>
</organism>
<dbReference type="AlphaFoldDB" id="A0A645EHF6"/>
<dbReference type="SUPFAM" id="SSF53335">
    <property type="entry name" value="S-adenosyl-L-methionine-dependent methyltransferases"/>
    <property type="match status" value="1"/>
</dbReference>
<accession>A0A645EHF6</accession>
<gene>
    <name evidence="1" type="ORF">SDC9_147217</name>
</gene>
<protein>
    <recommendedName>
        <fullName evidence="2">O-methyltransferase</fullName>
    </recommendedName>
</protein>
<name>A0A645EHF6_9ZZZZ</name>
<proteinExistence type="predicted"/>
<evidence type="ECO:0000313" key="1">
    <source>
        <dbReference type="EMBL" id="MPN00023.1"/>
    </source>
</evidence>